<accession>A0ABY4GDS2</accession>
<name>A0ABY4GDS2_9BACT</name>
<dbReference type="RefSeq" id="WP_245126827.1">
    <property type="nucleotide sequence ID" value="NZ_CP095064.1"/>
</dbReference>
<protein>
    <submittedName>
        <fullName evidence="2">Uncharacterized protein</fullName>
    </submittedName>
</protein>
<sequence>MRGKITLQRTNIYQDENQATRDYCRSVDHWGAGLFRPQASFDRGNADTATSSTTSPSLPGNNRTTDNTTEVPAASTPSTTTSAAGTTEETRAFSYTPEKPENGTLRG</sequence>
<dbReference type="EMBL" id="CP095064">
    <property type="protein sequence ID" value="UOQ69073.1"/>
    <property type="molecule type" value="Genomic_DNA"/>
</dbReference>
<evidence type="ECO:0000313" key="3">
    <source>
        <dbReference type="Proteomes" id="UP000830401"/>
    </source>
</evidence>
<evidence type="ECO:0000256" key="1">
    <source>
        <dbReference type="SAM" id="MobiDB-lite"/>
    </source>
</evidence>
<evidence type="ECO:0000313" key="2">
    <source>
        <dbReference type="EMBL" id="UOQ69073.1"/>
    </source>
</evidence>
<feature type="region of interest" description="Disordered" evidence="1">
    <location>
        <begin position="37"/>
        <end position="107"/>
    </location>
</feature>
<organism evidence="2 3">
    <name type="scientific">Hymenobacter volaticus</name>
    <dbReference type="NCBI Taxonomy" id="2932254"/>
    <lineage>
        <taxon>Bacteria</taxon>
        <taxon>Pseudomonadati</taxon>
        <taxon>Bacteroidota</taxon>
        <taxon>Cytophagia</taxon>
        <taxon>Cytophagales</taxon>
        <taxon>Hymenobacteraceae</taxon>
        <taxon>Hymenobacter</taxon>
    </lineage>
</organism>
<keyword evidence="2" id="KW-0614">Plasmid</keyword>
<proteinExistence type="predicted"/>
<keyword evidence="3" id="KW-1185">Reference proteome</keyword>
<geneLocation type="plasmid" evidence="2 3">
    <name>unnamed3</name>
</geneLocation>
<gene>
    <name evidence="2" type="ORF">MUN86_26585</name>
</gene>
<feature type="compositionally biased region" description="Low complexity" evidence="1">
    <location>
        <begin position="68"/>
        <end position="87"/>
    </location>
</feature>
<dbReference type="Proteomes" id="UP000830401">
    <property type="component" value="Plasmid unnamed3"/>
</dbReference>
<reference evidence="2" key="1">
    <citation type="submission" date="2022-04" db="EMBL/GenBank/DDBJ databases">
        <title>Hymenobacter sp. isolated from the air.</title>
        <authorList>
            <person name="Won M."/>
            <person name="Lee C.-M."/>
            <person name="Woen H.-Y."/>
            <person name="Kwon S.-W."/>
        </authorList>
    </citation>
    <scope>NUCLEOTIDE SEQUENCE</scope>
    <source>
        <strain evidence="2">5420S-77</strain>
        <plasmid evidence="2">unnamed3</plasmid>
    </source>
</reference>
<feature type="compositionally biased region" description="Polar residues" evidence="1">
    <location>
        <begin position="58"/>
        <end position="67"/>
    </location>
</feature>
<feature type="compositionally biased region" description="Low complexity" evidence="1">
    <location>
        <begin position="48"/>
        <end position="57"/>
    </location>
</feature>